<reference evidence="14 15" key="1">
    <citation type="submission" date="2019-11" db="EMBL/GenBank/DDBJ databases">
        <title>Acidiferrimicrobium australis gen. nov., sp. nov., an acidophilic and obligately heterotrophic, member of the Actinobacteria that catalyses dissimilatory oxido- reduction of iron isolated from metal-rich acidic water in Chile.</title>
        <authorList>
            <person name="Gonzalez D."/>
            <person name="Huber K."/>
            <person name="Hedrich S."/>
            <person name="Rojas-Villalobos C."/>
            <person name="Quatrini R."/>
            <person name="Dinamarca M.A."/>
            <person name="Schwarz A."/>
            <person name="Canales C."/>
            <person name="Nancucheo I."/>
        </authorList>
    </citation>
    <scope>NUCLEOTIDE SEQUENCE [LARGE SCALE GENOMIC DNA]</scope>
    <source>
        <strain evidence="14 15">USS-CCA1</strain>
    </source>
</reference>
<dbReference type="PROSITE" id="PS00184">
    <property type="entry name" value="GARS"/>
    <property type="match status" value="1"/>
</dbReference>
<dbReference type="SUPFAM" id="SSF51246">
    <property type="entry name" value="Rudiment single hybrid motif"/>
    <property type="match status" value="1"/>
</dbReference>
<dbReference type="InterPro" id="IPR000115">
    <property type="entry name" value="PRibGlycinamide_synth"/>
</dbReference>
<dbReference type="InterPro" id="IPR037123">
    <property type="entry name" value="PRibGlycinamide_synth_C_sf"/>
</dbReference>
<dbReference type="SUPFAM" id="SSF56059">
    <property type="entry name" value="Glutathione synthetase ATP-binding domain-like"/>
    <property type="match status" value="1"/>
</dbReference>
<proteinExistence type="inferred from homology"/>
<evidence type="ECO:0000256" key="12">
    <source>
        <dbReference type="PROSITE-ProRule" id="PRU00409"/>
    </source>
</evidence>
<dbReference type="Pfam" id="PF02843">
    <property type="entry name" value="GARS_C"/>
    <property type="match status" value="1"/>
</dbReference>
<comment type="pathway">
    <text evidence="3">Purine metabolism; IMP biosynthesis via de novo pathway; N(1)-(5-phospho-D-ribosyl)glycinamide from 5-phospho-alpha-D-ribose 1-diphosphate: step 2/2.</text>
</comment>
<feature type="domain" description="ATP-grasp" evidence="13">
    <location>
        <begin position="1"/>
        <end position="201"/>
    </location>
</feature>
<dbReference type="PANTHER" id="PTHR43472">
    <property type="entry name" value="PHOSPHORIBOSYLAMINE--GLYCINE LIGASE"/>
    <property type="match status" value="1"/>
</dbReference>
<dbReference type="PROSITE" id="PS50975">
    <property type="entry name" value="ATP_GRASP"/>
    <property type="match status" value="1"/>
</dbReference>
<comment type="cofactor">
    <cofactor evidence="2">
        <name>Mg(2+)</name>
        <dbReference type="ChEBI" id="CHEBI:18420"/>
    </cofactor>
</comment>
<dbReference type="NCBIfam" id="TIGR00877">
    <property type="entry name" value="purD"/>
    <property type="match status" value="1"/>
</dbReference>
<organism evidence="14 15">
    <name type="scientific">Acidiferrimicrobium australe</name>
    <dbReference type="NCBI Taxonomy" id="2664430"/>
    <lineage>
        <taxon>Bacteria</taxon>
        <taxon>Bacillati</taxon>
        <taxon>Actinomycetota</taxon>
        <taxon>Acidimicrobiia</taxon>
        <taxon>Acidimicrobiales</taxon>
        <taxon>Acidimicrobiaceae</taxon>
        <taxon>Acidiferrimicrobium</taxon>
    </lineage>
</organism>
<dbReference type="PANTHER" id="PTHR43472:SF1">
    <property type="entry name" value="PHOSPHORIBOSYLAMINE--GLYCINE LIGASE, CHLOROPLASTIC"/>
    <property type="match status" value="1"/>
</dbReference>
<comment type="cofactor">
    <cofactor evidence="1">
        <name>Mn(2+)</name>
        <dbReference type="ChEBI" id="CHEBI:29035"/>
    </cofactor>
</comment>
<evidence type="ECO:0000256" key="3">
    <source>
        <dbReference type="ARBA" id="ARBA00005174"/>
    </source>
</evidence>
<keyword evidence="15" id="KW-1185">Reference proteome</keyword>
<comment type="similarity">
    <text evidence="9">Belongs to the GARS family.</text>
</comment>
<dbReference type="EC" id="6.3.4.13" evidence="4"/>
<comment type="caution">
    <text evidence="14">The sequence shown here is derived from an EMBL/GenBank/DDBJ whole genome shotgun (WGS) entry which is preliminary data.</text>
</comment>
<evidence type="ECO:0000313" key="15">
    <source>
        <dbReference type="Proteomes" id="UP000437736"/>
    </source>
</evidence>
<evidence type="ECO:0000256" key="9">
    <source>
        <dbReference type="ARBA" id="ARBA00038345"/>
    </source>
</evidence>
<dbReference type="Gene3D" id="3.90.600.10">
    <property type="entry name" value="Phosphoribosylglycinamide synthetase, C-terminal domain"/>
    <property type="match status" value="1"/>
</dbReference>
<dbReference type="InterPro" id="IPR011054">
    <property type="entry name" value="Rudment_hybrid_motif"/>
</dbReference>
<dbReference type="Proteomes" id="UP000437736">
    <property type="component" value="Unassembled WGS sequence"/>
</dbReference>
<evidence type="ECO:0000256" key="6">
    <source>
        <dbReference type="ARBA" id="ARBA00022741"/>
    </source>
</evidence>
<keyword evidence="6 12" id="KW-0547">Nucleotide-binding</keyword>
<evidence type="ECO:0000256" key="11">
    <source>
        <dbReference type="ARBA" id="ARBA00042864"/>
    </source>
</evidence>
<keyword evidence="7" id="KW-0658">Purine biosynthesis</keyword>
<dbReference type="Gene3D" id="3.30.1490.20">
    <property type="entry name" value="ATP-grasp fold, A domain"/>
    <property type="match status" value="1"/>
</dbReference>
<dbReference type="Pfam" id="PF01071">
    <property type="entry name" value="GARS_A"/>
    <property type="match status" value="1"/>
</dbReference>
<evidence type="ECO:0000259" key="13">
    <source>
        <dbReference type="PROSITE" id="PS50975"/>
    </source>
</evidence>
<evidence type="ECO:0000256" key="10">
    <source>
        <dbReference type="ARBA" id="ARBA00042242"/>
    </source>
</evidence>
<protein>
    <recommendedName>
        <fullName evidence="4">phosphoribosylamine--glycine ligase</fullName>
        <ecNumber evidence="4">6.3.4.13</ecNumber>
    </recommendedName>
    <alternativeName>
        <fullName evidence="10">Glycinamide ribonucleotide synthetase</fullName>
    </alternativeName>
    <alternativeName>
        <fullName evidence="11">Phosphoribosylglycinamide synthetase</fullName>
    </alternativeName>
</protein>
<feature type="non-terminal residue" evidence="14">
    <location>
        <position position="1"/>
    </location>
</feature>
<dbReference type="EMBL" id="WJHE01001104">
    <property type="protein sequence ID" value="MST34618.1"/>
    <property type="molecule type" value="Genomic_DNA"/>
</dbReference>
<evidence type="ECO:0000256" key="4">
    <source>
        <dbReference type="ARBA" id="ARBA00013255"/>
    </source>
</evidence>
<name>A0ABW9QZ24_9ACTN</name>
<evidence type="ECO:0000256" key="7">
    <source>
        <dbReference type="ARBA" id="ARBA00022755"/>
    </source>
</evidence>
<dbReference type="InterPro" id="IPR013815">
    <property type="entry name" value="ATP_grasp_subdomain_1"/>
</dbReference>
<dbReference type="SMART" id="SM01210">
    <property type="entry name" value="GARS_C"/>
    <property type="match status" value="1"/>
</dbReference>
<keyword evidence="5 14" id="KW-0436">Ligase</keyword>
<evidence type="ECO:0000256" key="8">
    <source>
        <dbReference type="ARBA" id="ARBA00022840"/>
    </source>
</evidence>
<gene>
    <name evidence="14" type="primary">purD</name>
    <name evidence="14" type="ORF">GHK86_18055</name>
</gene>
<dbReference type="SMART" id="SM01209">
    <property type="entry name" value="GARS_A"/>
    <property type="match status" value="1"/>
</dbReference>
<evidence type="ECO:0000256" key="1">
    <source>
        <dbReference type="ARBA" id="ARBA00001936"/>
    </source>
</evidence>
<accession>A0ABW9QZ24</accession>
<evidence type="ECO:0000256" key="5">
    <source>
        <dbReference type="ARBA" id="ARBA00022598"/>
    </source>
</evidence>
<dbReference type="GO" id="GO:0004637">
    <property type="term" value="F:phosphoribosylamine-glycine ligase activity"/>
    <property type="evidence" value="ECO:0007669"/>
    <property type="project" value="UniProtKB-EC"/>
</dbReference>
<keyword evidence="8 12" id="KW-0067">ATP-binding</keyword>
<evidence type="ECO:0000313" key="14">
    <source>
        <dbReference type="EMBL" id="MST34618.1"/>
    </source>
</evidence>
<evidence type="ECO:0000256" key="2">
    <source>
        <dbReference type="ARBA" id="ARBA00001946"/>
    </source>
</evidence>
<dbReference type="InterPro" id="IPR020560">
    <property type="entry name" value="PRibGlycinamide_synth_C-dom"/>
</dbReference>
<dbReference type="InterPro" id="IPR020559">
    <property type="entry name" value="PRibGlycinamide_synth_CS"/>
</dbReference>
<feature type="non-terminal residue" evidence="14">
    <location>
        <position position="289"/>
    </location>
</feature>
<dbReference type="Gene3D" id="3.30.470.20">
    <property type="entry name" value="ATP-grasp fold, B domain"/>
    <property type="match status" value="1"/>
</dbReference>
<dbReference type="InterPro" id="IPR011761">
    <property type="entry name" value="ATP-grasp"/>
</dbReference>
<dbReference type="InterPro" id="IPR020561">
    <property type="entry name" value="PRibGlycinamid_synth_ATP-grasp"/>
</dbReference>
<sequence length="289" mass="28988">PTAAYATFAGPDEADAAVRYLRSLPPPWVVKTDGLAAGKGVLVTTDRAAAEADVRAKLAGTAFGDAGRRVVIEEGLTGVELSVLAVCDGRRAVPLAPARDHKRVGDGDTGANTGGMGAFSPVPGAGDAVVAEIMDRCVTPTLDALRQRGIDYRGVLYAGLMLTPAGPRVVEFNVRFGDPETQVVLARFEGELAALLAAAARGDLESAGPPRFAPGAAVHVVLAAGGYPEAPRTGDPLDPTRLASAAGLPGVGVIAAGVAAGEGGSLRTAGGRVLGVTGTGPTLAAARER</sequence>